<dbReference type="GO" id="GO:0005737">
    <property type="term" value="C:cytoplasm"/>
    <property type="evidence" value="ECO:0007669"/>
    <property type="project" value="InterPro"/>
</dbReference>
<reference evidence="1 2" key="1">
    <citation type="submission" date="2018-06" db="EMBL/GenBank/DDBJ databases">
        <authorList>
            <consortium name="Pathogen Informatics"/>
            <person name="Doyle S."/>
        </authorList>
    </citation>
    <scope>NUCLEOTIDE SEQUENCE [LARGE SCALE GENOMIC DNA]</scope>
    <source>
        <strain evidence="1 2">NCTC9504</strain>
    </source>
</reference>
<dbReference type="GO" id="GO:0051499">
    <property type="term" value="F:D-aminoacyl-tRNA deacylase activity"/>
    <property type="evidence" value="ECO:0007669"/>
    <property type="project" value="InterPro"/>
</dbReference>
<dbReference type="InterPro" id="IPR023509">
    <property type="entry name" value="DTD-like_sf"/>
</dbReference>
<dbReference type="SUPFAM" id="SSF69500">
    <property type="entry name" value="DTD-like"/>
    <property type="match status" value="1"/>
</dbReference>
<gene>
    <name evidence="1" type="primary">dtd_2</name>
    <name evidence="1" type="ORF">NCTC9504_06470</name>
</gene>
<proteinExistence type="predicted"/>
<evidence type="ECO:0000313" key="2">
    <source>
        <dbReference type="Proteomes" id="UP000254020"/>
    </source>
</evidence>
<keyword evidence="1" id="KW-0378">Hydrolase</keyword>
<protein>
    <submittedName>
        <fullName evidence="1">D-tyrosyl-tRNA(Tyr) deacylase</fullName>
        <ecNumber evidence="1">3.1.-.-</ecNumber>
    </submittedName>
</protein>
<accession>A0A378AWL3</accession>
<dbReference type="InterPro" id="IPR003732">
    <property type="entry name" value="Daa-tRNA_deacyls_DTD"/>
</dbReference>
<dbReference type="Proteomes" id="UP000254020">
    <property type="component" value="Unassembled WGS sequence"/>
</dbReference>
<dbReference type="EMBL" id="UGMA01000005">
    <property type="protein sequence ID" value="STV23068.1"/>
    <property type="molecule type" value="Genomic_DNA"/>
</dbReference>
<organism evidence="1 2">
    <name type="scientific">Klebsiella pneumoniae subsp. pneumoniae</name>
    <dbReference type="NCBI Taxonomy" id="72407"/>
    <lineage>
        <taxon>Bacteria</taxon>
        <taxon>Pseudomonadati</taxon>
        <taxon>Pseudomonadota</taxon>
        <taxon>Gammaproteobacteria</taxon>
        <taxon>Enterobacterales</taxon>
        <taxon>Enterobacteriaceae</taxon>
        <taxon>Klebsiella/Raoultella group</taxon>
        <taxon>Klebsiella</taxon>
        <taxon>Klebsiella pneumoniae complex</taxon>
    </lineage>
</organism>
<dbReference type="AlphaFoldDB" id="A0A378AWL3"/>
<dbReference type="Gene3D" id="3.50.80.10">
    <property type="entry name" value="D-tyrosyl-tRNA(Tyr) deacylase"/>
    <property type="match status" value="1"/>
</dbReference>
<dbReference type="EC" id="3.1.-.-" evidence="1"/>
<dbReference type="Pfam" id="PF02580">
    <property type="entry name" value="Tyr_Deacylase"/>
    <property type="match status" value="1"/>
</dbReference>
<name>A0A378AWL3_KLEPN</name>
<evidence type="ECO:0000313" key="1">
    <source>
        <dbReference type="EMBL" id="STV23068.1"/>
    </source>
</evidence>
<sequence>MIALIQRVSRASVTVADEVTGEIGPGLLVLLASRKTMMNKRRIAFVNACWATASSVMRKGK</sequence>